<dbReference type="Pfam" id="PF01738">
    <property type="entry name" value="DLH"/>
    <property type="match status" value="1"/>
</dbReference>
<accession>A0ABS6W0X1</accession>
<keyword evidence="5" id="KW-1185">Reference proteome</keyword>
<feature type="domain" description="Dienelactone hydrolase" evidence="3">
    <location>
        <begin position="68"/>
        <end position="272"/>
    </location>
</feature>
<proteinExistence type="predicted"/>
<reference evidence="4 5" key="1">
    <citation type="submission" date="2021-07" db="EMBL/GenBank/DDBJ databases">
        <title>Mesonia aestuariivivens sp. nov., isolated from a tidal flat.</title>
        <authorList>
            <person name="Kim Y.-O."/>
            <person name="Yoon J.-H."/>
        </authorList>
    </citation>
    <scope>NUCLEOTIDE SEQUENCE [LARGE SCALE GENOMIC DNA]</scope>
    <source>
        <strain evidence="4 5">JHPTF-M18</strain>
    </source>
</reference>
<dbReference type="InterPro" id="IPR050300">
    <property type="entry name" value="GDXG_lipolytic_enzyme"/>
</dbReference>
<evidence type="ECO:0000313" key="5">
    <source>
        <dbReference type="Proteomes" id="UP000719267"/>
    </source>
</evidence>
<evidence type="ECO:0000259" key="3">
    <source>
        <dbReference type="Pfam" id="PF01738"/>
    </source>
</evidence>
<sequence>MKTKIRIISSLLLLMAAFQLSAQDQVVKLYDGKAPGSEDWNWKEAQKYSDLFQTEVVYNVTDPELLVFKPENPNGTSIIIAPGGGFQTLSINREGIEVAKELASKGVTAFVLKYRLIHSKTDTPAKELMEGLKDRDAHYKRSNAVQKLAGEDCKTAIHYLRSHASEFSIDAQKVGVIGFSAGATVILRTVLGEANSATLPNFAASLYGGPSDELMAKAVPEIPLFIAAASDDQLKLAPKSVALYSKWLKTGYPVELHMYAKGGHGFGMKTQNLPVDSWYKRFEDWLIQYKYLK</sequence>
<dbReference type="EMBL" id="JAHWDF010000005">
    <property type="protein sequence ID" value="MBW2961503.1"/>
    <property type="molecule type" value="Genomic_DNA"/>
</dbReference>
<comment type="caution">
    <text evidence="4">The sequence shown here is derived from an EMBL/GenBank/DDBJ whole genome shotgun (WGS) entry which is preliminary data.</text>
</comment>
<keyword evidence="2" id="KW-0732">Signal</keyword>
<evidence type="ECO:0000313" key="4">
    <source>
        <dbReference type="EMBL" id="MBW2961503.1"/>
    </source>
</evidence>
<feature type="signal peptide" evidence="2">
    <location>
        <begin position="1"/>
        <end position="22"/>
    </location>
</feature>
<name>A0ABS6W0X1_9FLAO</name>
<protein>
    <submittedName>
        <fullName evidence="4">Alpha/beta hydrolase</fullName>
    </submittedName>
</protein>
<evidence type="ECO:0000256" key="1">
    <source>
        <dbReference type="ARBA" id="ARBA00022801"/>
    </source>
</evidence>
<keyword evidence="1 4" id="KW-0378">Hydrolase</keyword>
<dbReference type="PANTHER" id="PTHR48081:SF6">
    <property type="entry name" value="PEPTIDASE S9 PROLYL OLIGOPEPTIDASE CATALYTIC DOMAIN-CONTAINING PROTEIN"/>
    <property type="match status" value="1"/>
</dbReference>
<dbReference type="Proteomes" id="UP000719267">
    <property type="component" value="Unassembled WGS sequence"/>
</dbReference>
<feature type="chain" id="PRO_5046898499" evidence="2">
    <location>
        <begin position="23"/>
        <end position="293"/>
    </location>
</feature>
<evidence type="ECO:0000256" key="2">
    <source>
        <dbReference type="SAM" id="SignalP"/>
    </source>
</evidence>
<dbReference type="InterPro" id="IPR002925">
    <property type="entry name" value="Dienelactn_hydro"/>
</dbReference>
<dbReference type="RefSeq" id="WP_219039784.1">
    <property type="nucleotide sequence ID" value="NZ_JAHWDF010000005.1"/>
</dbReference>
<organism evidence="4 5">
    <name type="scientific">Mesonia aestuariivivens</name>
    <dbReference type="NCBI Taxonomy" id="2796128"/>
    <lineage>
        <taxon>Bacteria</taxon>
        <taxon>Pseudomonadati</taxon>
        <taxon>Bacteroidota</taxon>
        <taxon>Flavobacteriia</taxon>
        <taxon>Flavobacteriales</taxon>
        <taxon>Flavobacteriaceae</taxon>
        <taxon>Mesonia</taxon>
    </lineage>
</organism>
<dbReference type="GO" id="GO:0016787">
    <property type="term" value="F:hydrolase activity"/>
    <property type="evidence" value="ECO:0007669"/>
    <property type="project" value="UniProtKB-KW"/>
</dbReference>
<gene>
    <name evidence="4" type="ORF">KW502_06800</name>
</gene>
<dbReference type="PANTHER" id="PTHR48081">
    <property type="entry name" value="AB HYDROLASE SUPERFAMILY PROTEIN C4A8.06C"/>
    <property type="match status" value="1"/>
</dbReference>